<organism evidence="3">
    <name type="scientific">Aspergillus niger</name>
    <dbReference type="NCBI Taxonomy" id="5061"/>
    <lineage>
        <taxon>Eukaryota</taxon>
        <taxon>Fungi</taxon>
        <taxon>Dikarya</taxon>
        <taxon>Ascomycota</taxon>
        <taxon>Pezizomycotina</taxon>
        <taxon>Eurotiomycetes</taxon>
        <taxon>Eurotiomycetidae</taxon>
        <taxon>Eurotiales</taxon>
        <taxon>Aspergillaceae</taxon>
        <taxon>Aspergillus</taxon>
        <taxon>Aspergillus subgen. Circumdati</taxon>
    </lineage>
</organism>
<evidence type="ECO:0000313" key="3">
    <source>
        <dbReference type="RefSeq" id="XP_059604092.1"/>
    </source>
</evidence>
<dbReference type="VEuPathDB" id="FungiDB:An08g06280"/>
<feature type="region of interest" description="Disordered" evidence="1">
    <location>
        <begin position="1"/>
        <end position="27"/>
    </location>
</feature>
<sequence>MMQRGTKFHVNQGQNAVKQSENRHNKADTASIWSDTCREAVPYAKVAIEGYACTGAGRSGYLHTQHPVTGRVCVVRTDGCSNSTGQTGVQSDNGKGGRRRRASFILIGVAAYAGSGIVPLV</sequence>
<name>A0AAJ8BUE2_ASPNG</name>
<keyword evidence="2" id="KW-0812">Transmembrane</keyword>
<evidence type="ECO:0000256" key="1">
    <source>
        <dbReference type="SAM" id="MobiDB-lite"/>
    </source>
</evidence>
<dbReference type="AlphaFoldDB" id="A0AAJ8BUE2"/>
<feature type="transmembrane region" description="Helical" evidence="2">
    <location>
        <begin position="102"/>
        <end position="120"/>
    </location>
</feature>
<dbReference type="RefSeq" id="XP_059604092.1">
    <property type="nucleotide sequence ID" value="XM_059749118.1"/>
</dbReference>
<evidence type="ECO:0000256" key="2">
    <source>
        <dbReference type="SAM" id="Phobius"/>
    </source>
</evidence>
<proteinExistence type="predicted"/>
<dbReference type="GeneID" id="84591708"/>
<dbReference type="KEGG" id="ang:An08g06280"/>
<reference evidence="3" key="2">
    <citation type="submission" date="2025-08" db="UniProtKB">
        <authorList>
            <consortium name="RefSeq"/>
        </authorList>
    </citation>
    <scope>IDENTIFICATION</scope>
</reference>
<accession>A0AAJ8BUE2</accession>
<keyword evidence="2" id="KW-0472">Membrane</keyword>
<reference evidence="3" key="1">
    <citation type="submission" date="2025-02" db="EMBL/GenBank/DDBJ databases">
        <authorList>
            <consortium name="NCBI Genome Project"/>
        </authorList>
    </citation>
    <scope>NUCLEOTIDE SEQUENCE</scope>
</reference>
<keyword evidence="2" id="KW-1133">Transmembrane helix</keyword>
<protein>
    <submittedName>
        <fullName evidence="3">Uncharacterized protein</fullName>
    </submittedName>
</protein>
<gene>
    <name evidence="3" type="ORF">An08g06280</name>
</gene>
<feature type="compositionally biased region" description="Polar residues" evidence="1">
    <location>
        <begin position="9"/>
        <end position="19"/>
    </location>
</feature>